<keyword evidence="9" id="KW-0479">Metal-binding</keyword>
<evidence type="ECO:0000256" key="8">
    <source>
        <dbReference type="ARBA" id="ARBA00022692"/>
    </source>
</evidence>
<dbReference type="Pfam" id="PF01333">
    <property type="entry name" value="Apocytochr_F_C"/>
    <property type="match status" value="1"/>
</dbReference>
<keyword evidence="14" id="KW-0793">Thylakoid</keyword>
<keyword evidence="12 18" id="KW-1133">Transmembrane helix</keyword>
<comment type="caution">
    <text evidence="20">The sequence shown here is derived from an EMBL/GenBank/DDBJ whole genome shotgun (WGS) entry which is preliminary data.</text>
</comment>
<keyword evidence="5" id="KW-0813">Transport</keyword>
<keyword evidence="6" id="KW-0602">Photosynthesis</keyword>
<keyword evidence="7" id="KW-0349">Heme</keyword>
<keyword evidence="21" id="KW-1185">Reference proteome</keyword>
<dbReference type="PANTHER" id="PTHR33288:SF10">
    <property type="entry name" value="CYTOCHROME F"/>
    <property type="match status" value="1"/>
</dbReference>
<evidence type="ECO:0000256" key="15">
    <source>
        <dbReference type="ARBA" id="ARBA00023136"/>
    </source>
</evidence>
<evidence type="ECO:0000256" key="4">
    <source>
        <dbReference type="ARBA" id="ARBA00013528"/>
    </source>
</evidence>
<dbReference type="InterPro" id="IPR036826">
    <property type="entry name" value="Cyt_f_lg_dom_sf"/>
</dbReference>
<evidence type="ECO:0000256" key="3">
    <source>
        <dbReference type="ARBA" id="ARBA00008923"/>
    </source>
</evidence>
<gene>
    <name evidence="20" type="ORF">HAX54_021381</name>
</gene>
<dbReference type="SUPFAM" id="SSF49441">
    <property type="entry name" value="Cytochrome f, large domain"/>
    <property type="match status" value="1"/>
</dbReference>
<reference evidence="20 21" key="1">
    <citation type="journal article" date="2021" name="BMC Genomics">
        <title>Datura genome reveals duplications of psychoactive alkaloid biosynthetic genes and high mutation rate following tissue culture.</title>
        <authorList>
            <person name="Rajewski A."/>
            <person name="Carter-House D."/>
            <person name="Stajich J."/>
            <person name="Litt A."/>
        </authorList>
    </citation>
    <scope>NUCLEOTIDE SEQUENCE [LARGE SCALE GENOMIC DNA]</scope>
    <source>
        <strain evidence="20">AR-01</strain>
    </source>
</reference>
<evidence type="ECO:0000256" key="11">
    <source>
        <dbReference type="ARBA" id="ARBA00022982"/>
    </source>
</evidence>
<evidence type="ECO:0000259" key="19">
    <source>
        <dbReference type="Pfam" id="PF16639"/>
    </source>
</evidence>
<evidence type="ECO:0000256" key="9">
    <source>
        <dbReference type="ARBA" id="ARBA00022723"/>
    </source>
</evidence>
<evidence type="ECO:0000256" key="7">
    <source>
        <dbReference type="ARBA" id="ARBA00022617"/>
    </source>
</evidence>
<dbReference type="SUPFAM" id="SSF103431">
    <property type="entry name" value="Cytochrome f subunit of the cytochrome b6f complex, transmembrane anchor"/>
    <property type="match status" value="1"/>
</dbReference>
<name>A0ABS8UST6_DATST</name>
<evidence type="ECO:0000256" key="10">
    <source>
        <dbReference type="ARBA" id="ARBA00022729"/>
    </source>
</evidence>
<dbReference type="Gene3D" id="1.20.5.700">
    <property type="entry name" value="Single helix bin"/>
    <property type="match status" value="1"/>
</dbReference>
<feature type="domain" description="Cytochrome f large" evidence="19">
    <location>
        <begin position="87"/>
        <end position="125"/>
    </location>
</feature>
<proteinExistence type="inferred from homology"/>
<evidence type="ECO:0000256" key="18">
    <source>
        <dbReference type="SAM" id="Phobius"/>
    </source>
</evidence>
<dbReference type="InterPro" id="IPR002325">
    <property type="entry name" value="Cyt_f"/>
</dbReference>
<evidence type="ECO:0000256" key="16">
    <source>
        <dbReference type="ARBA" id="ARBA00025834"/>
    </source>
</evidence>
<comment type="cofactor">
    <cofactor evidence="1">
        <name>heme</name>
        <dbReference type="ChEBI" id="CHEBI:30413"/>
    </cofactor>
</comment>
<evidence type="ECO:0000313" key="20">
    <source>
        <dbReference type="EMBL" id="MCD9637848.1"/>
    </source>
</evidence>
<evidence type="ECO:0000256" key="5">
    <source>
        <dbReference type="ARBA" id="ARBA00022448"/>
    </source>
</evidence>
<dbReference type="InterPro" id="IPR024058">
    <property type="entry name" value="Cyt-f_TM"/>
</dbReference>
<dbReference type="PANTHER" id="PTHR33288">
    <property type="match status" value="1"/>
</dbReference>
<dbReference type="InterPro" id="IPR024094">
    <property type="entry name" value="Cyt_f_lg_dom"/>
</dbReference>
<dbReference type="InterPro" id="IPR011054">
    <property type="entry name" value="Rudment_hybrid_motif"/>
</dbReference>
<comment type="subcellular location">
    <subcellularLocation>
        <location evidence="17">Plastid thylakoid membrane</location>
        <topology evidence="17">Single-pass membrane protein</topology>
    </subcellularLocation>
</comment>
<organism evidence="20 21">
    <name type="scientific">Datura stramonium</name>
    <name type="common">Jimsonweed</name>
    <name type="synonym">Common thornapple</name>
    <dbReference type="NCBI Taxonomy" id="4076"/>
    <lineage>
        <taxon>Eukaryota</taxon>
        <taxon>Viridiplantae</taxon>
        <taxon>Streptophyta</taxon>
        <taxon>Embryophyta</taxon>
        <taxon>Tracheophyta</taxon>
        <taxon>Spermatophyta</taxon>
        <taxon>Magnoliopsida</taxon>
        <taxon>eudicotyledons</taxon>
        <taxon>Gunneridae</taxon>
        <taxon>Pentapetalae</taxon>
        <taxon>asterids</taxon>
        <taxon>lamiids</taxon>
        <taxon>Solanales</taxon>
        <taxon>Solanaceae</taxon>
        <taxon>Solanoideae</taxon>
        <taxon>Datureae</taxon>
        <taxon>Datura</taxon>
    </lineage>
</organism>
<feature type="transmembrane region" description="Helical" evidence="18">
    <location>
        <begin position="220"/>
        <end position="239"/>
    </location>
</feature>
<evidence type="ECO:0000256" key="1">
    <source>
        <dbReference type="ARBA" id="ARBA00001971"/>
    </source>
</evidence>
<dbReference type="PROSITE" id="PS51010">
    <property type="entry name" value="CYTF"/>
    <property type="match status" value="1"/>
</dbReference>
<evidence type="ECO:0000256" key="2">
    <source>
        <dbReference type="ARBA" id="ARBA00003068"/>
    </source>
</evidence>
<dbReference type="Gene3D" id="2.40.50.100">
    <property type="match status" value="1"/>
</dbReference>
<keyword evidence="8 18" id="KW-0812">Transmembrane</keyword>
<sequence length="251" mass="27529">MKIHEKRLGGLYVPIAILANKPVEIEVPQAGYENPREANGRIVCANSHLANKPVEIEVLSNGKKRGLNVEAVLILPEGFELSPPDRPIPSKKYSEITFPILSPNPATKKDVHFIKYPIYVGGNRGRGQIYPDGSKGNTVYNATAAGIVSKIIQKEKGGYEITITDASEGRQVVDIISPGLELLVSKGESIKFDQPLTSNPNVGGFGQGNAEIVLQDPLRFQGLLFFLASVILEQIFLVLKKDSPRRFNWTK</sequence>
<evidence type="ECO:0000256" key="13">
    <source>
        <dbReference type="ARBA" id="ARBA00023004"/>
    </source>
</evidence>
<feature type="domain" description="Cytochrome f large" evidence="19">
    <location>
        <begin position="29"/>
        <end position="58"/>
    </location>
</feature>
<comment type="similarity">
    <text evidence="3">Belongs to the cytochrome f family.</text>
</comment>
<dbReference type="PRINTS" id="PR00610">
    <property type="entry name" value="CYTOCHROMEF"/>
</dbReference>
<evidence type="ECO:0000256" key="14">
    <source>
        <dbReference type="ARBA" id="ARBA00023078"/>
    </source>
</evidence>
<dbReference type="SUPFAM" id="SSF51246">
    <property type="entry name" value="Rudiment single hybrid motif"/>
    <property type="match status" value="1"/>
</dbReference>
<dbReference type="Gene3D" id="2.60.40.830">
    <property type="entry name" value="Cytochrome f large domain"/>
    <property type="match status" value="3"/>
</dbReference>
<comment type="subunit">
    <text evidence="16">The 4 large subunits of the cytochrome b6-f complex are cytochrome b6, subunit IV (17 kDa polypeptide, PetD), cytochrome f and the Rieske protein, while the 4 small subunits are PetG, PetL, PetM and PetN. The complex functions as a dimer.</text>
</comment>
<keyword evidence="15 18" id="KW-0472">Membrane</keyword>
<evidence type="ECO:0000313" key="21">
    <source>
        <dbReference type="Proteomes" id="UP000823775"/>
    </source>
</evidence>
<protein>
    <recommendedName>
        <fullName evidence="4">Cytochrome f</fullName>
    </recommendedName>
</protein>
<evidence type="ECO:0000256" key="12">
    <source>
        <dbReference type="ARBA" id="ARBA00022989"/>
    </source>
</evidence>
<comment type="function">
    <text evidence="2">Component of the cytochrome b6-f complex, which mediates electron transfer between photosystem II (PSII) and photosystem I (PSI), cyclic electron flow around PSI, and state transitions.</text>
</comment>
<evidence type="ECO:0000256" key="17">
    <source>
        <dbReference type="ARBA" id="ARBA00046266"/>
    </source>
</evidence>
<keyword evidence="10" id="KW-0732">Signal</keyword>
<accession>A0ABS8UST6</accession>
<keyword evidence="11" id="KW-0249">Electron transport</keyword>
<evidence type="ECO:0000256" key="6">
    <source>
        <dbReference type="ARBA" id="ARBA00022531"/>
    </source>
</evidence>
<dbReference type="EMBL" id="JACEIK010002572">
    <property type="protein sequence ID" value="MCD9637848.1"/>
    <property type="molecule type" value="Genomic_DNA"/>
</dbReference>
<dbReference type="Proteomes" id="UP000823775">
    <property type="component" value="Unassembled WGS sequence"/>
</dbReference>
<dbReference type="Pfam" id="PF16639">
    <property type="entry name" value="Apocytochr_F_N"/>
    <property type="match status" value="2"/>
</dbReference>
<keyword evidence="13" id="KW-0408">Iron</keyword>